<accession>A0A4U7L1C4</accession>
<organism evidence="4 5">
    <name type="scientific">Sporisorium graminicola</name>
    <dbReference type="NCBI Taxonomy" id="280036"/>
    <lineage>
        <taxon>Eukaryota</taxon>
        <taxon>Fungi</taxon>
        <taxon>Dikarya</taxon>
        <taxon>Basidiomycota</taxon>
        <taxon>Ustilaginomycotina</taxon>
        <taxon>Ustilaginomycetes</taxon>
        <taxon>Ustilaginales</taxon>
        <taxon>Ustilaginaceae</taxon>
        <taxon>Sporisorium</taxon>
    </lineage>
</organism>
<dbReference type="EMBL" id="SRRM01000005">
    <property type="protein sequence ID" value="TKY89022.1"/>
    <property type="molecule type" value="Genomic_DNA"/>
</dbReference>
<dbReference type="CDD" id="cd00067">
    <property type="entry name" value="GAL4"/>
    <property type="match status" value="1"/>
</dbReference>
<dbReference type="PROSITE" id="PS00463">
    <property type="entry name" value="ZN2_CY6_FUNGAL_1"/>
    <property type="match status" value="1"/>
</dbReference>
<gene>
    <name evidence="4" type="ORF">EX895_001553</name>
</gene>
<feature type="compositionally biased region" description="Low complexity" evidence="2">
    <location>
        <begin position="207"/>
        <end position="217"/>
    </location>
</feature>
<feature type="compositionally biased region" description="Polar residues" evidence="2">
    <location>
        <begin position="226"/>
        <end position="235"/>
    </location>
</feature>
<dbReference type="Proteomes" id="UP000306050">
    <property type="component" value="Chromosome SGRAM_12"/>
</dbReference>
<evidence type="ECO:0000313" key="5">
    <source>
        <dbReference type="Proteomes" id="UP000306050"/>
    </source>
</evidence>
<feature type="region of interest" description="Disordered" evidence="2">
    <location>
        <begin position="73"/>
        <end position="95"/>
    </location>
</feature>
<evidence type="ECO:0000313" key="4">
    <source>
        <dbReference type="EMBL" id="TKY89022.1"/>
    </source>
</evidence>
<sequence length="731" mass="81468">MTDAAEVSKTGNRKRKLYVACNACRFRKVKCDRESRLQQGHSACTRCETSSMECLLTVNPPKTRLGKRIKMLHEEQEASEPSSIDTPESATATKHDSLQACRAPLSNSTSSFQDALGMSPGLTGLLQTASEQQAARVHEEPALLSTATDGGNMLLYADDAHPHNCIIQNSMFAALDSNNANVFHLSTGNTPVNEAHHLIHQYQFDDSSTAAPDSASSEVAPMSATAADSDQSSPDVIGSKVTNGVSAQCNALKRRNPFDQPSLNLATGQVGFVGGLLGIASLDKHILDLCVRAYFESMGRCIGFIRPEWFWPRYHAFFSRYSGLYVEAISDPNEQPVSELLIIALACRGAGATQFANRFELQKDLFDHYRRLIKDQDRLVRDGFDALESVILMSEHADCEPKSIPDPMSAQGVYDVDILSHEGLIRLMKKLELHRDKPFGTRLEGRDAIRQRLLFWTIYVFDAIRAEGGRTMPLIEEHDISLAHTFPELATTTTDATPIAFSKYFVELSNICRYVAYNILSPQARRDGIEPRDLFRVLDDLEAWHDNLGPSLTWDWNDMLHITGPKHPEDQTRRSFLLFLFLGQWAALDLAVEEIGFSSTCDAKSKEEAKRRLEHEVQMALDRQVLVCDHGTLFGIIRLHPGMMQSWSLGWAFWCIKRMGGILKQKDEAMLARAKANQAFQRYQSAVVCFINAAASCDSVSQTPERVQQLMTALKGVIEARKSSSLAFKNV</sequence>
<dbReference type="PANTHER" id="PTHR46910:SF38">
    <property type="entry name" value="ZN(2)-C6 FUNGAL-TYPE DOMAIN-CONTAINING PROTEIN"/>
    <property type="match status" value="1"/>
</dbReference>
<dbReference type="PANTHER" id="PTHR46910">
    <property type="entry name" value="TRANSCRIPTION FACTOR PDR1"/>
    <property type="match status" value="1"/>
</dbReference>
<dbReference type="KEGG" id="sgra:EX895_001553"/>
<proteinExistence type="predicted"/>
<keyword evidence="5" id="KW-1185">Reference proteome</keyword>
<dbReference type="GeneID" id="40724448"/>
<feature type="domain" description="Zn(2)-C6 fungal-type" evidence="3">
    <location>
        <begin position="20"/>
        <end position="56"/>
    </location>
</feature>
<dbReference type="OrthoDB" id="2549591at2759"/>
<dbReference type="InterPro" id="IPR036864">
    <property type="entry name" value="Zn2-C6_fun-type_DNA-bd_sf"/>
</dbReference>
<dbReference type="Gene3D" id="4.10.240.10">
    <property type="entry name" value="Zn(2)-C6 fungal-type DNA-binding domain"/>
    <property type="match status" value="1"/>
</dbReference>
<dbReference type="Pfam" id="PF00172">
    <property type="entry name" value="Zn_clus"/>
    <property type="match status" value="1"/>
</dbReference>
<protein>
    <recommendedName>
        <fullName evidence="3">Zn(2)-C6 fungal-type domain-containing protein</fullName>
    </recommendedName>
</protein>
<dbReference type="PROSITE" id="PS50048">
    <property type="entry name" value="ZN2_CY6_FUNGAL_2"/>
    <property type="match status" value="1"/>
</dbReference>
<keyword evidence="1" id="KW-0539">Nucleus</keyword>
<evidence type="ECO:0000256" key="1">
    <source>
        <dbReference type="ARBA" id="ARBA00023242"/>
    </source>
</evidence>
<dbReference type="SUPFAM" id="SSF57701">
    <property type="entry name" value="Zn2/Cys6 DNA-binding domain"/>
    <property type="match status" value="1"/>
</dbReference>
<dbReference type="AlphaFoldDB" id="A0A4U7L1C4"/>
<feature type="compositionally biased region" description="Polar residues" evidence="2">
    <location>
        <begin position="79"/>
        <end position="92"/>
    </location>
</feature>
<dbReference type="CDD" id="cd12148">
    <property type="entry name" value="fungal_TF_MHR"/>
    <property type="match status" value="1"/>
</dbReference>
<evidence type="ECO:0000256" key="2">
    <source>
        <dbReference type="SAM" id="MobiDB-lite"/>
    </source>
</evidence>
<evidence type="ECO:0000259" key="3">
    <source>
        <dbReference type="PROSITE" id="PS50048"/>
    </source>
</evidence>
<dbReference type="SMART" id="SM00066">
    <property type="entry name" value="GAL4"/>
    <property type="match status" value="1"/>
</dbReference>
<dbReference type="InterPro" id="IPR050987">
    <property type="entry name" value="AtrR-like"/>
</dbReference>
<dbReference type="GO" id="GO:0000981">
    <property type="term" value="F:DNA-binding transcription factor activity, RNA polymerase II-specific"/>
    <property type="evidence" value="ECO:0007669"/>
    <property type="project" value="InterPro"/>
</dbReference>
<feature type="region of interest" description="Disordered" evidence="2">
    <location>
        <begin position="207"/>
        <end position="235"/>
    </location>
</feature>
<dbReference type="InterPro" id="IPR001138">
    <property type="entry name" value="Zn2Cys6_DnaBD"/>
</dbReference>
<dbReference type="GO" id="GO:0008270">
    <property type="term" value="F:zinc ion binding"/>
    <property type="evidence" value="ECO:0007669"/>
    <property type="project" value="InterPro"/>
</dbReference>
<dbReference type="RefSeq" id="XP_029741007.1">
    <property type="nucleotide sequence ID" value="XM_029882152.1"/>
</dbReference>
<name>A0A4U7L1C4_9BASI</name>
<comment type="caution">
    <text evidence="4">The sequence shown here is derived from an EMBL/GenBank/DDBJ whole genome shotgun (WGS) entry which is preliminary data.</text>
</comment>
<reference evidence="4 5" key="1">
    <citation type="submission" date="2019-05" db="EMBL/GenBank/DDBJ databases">
        <title>Sporisorium graminicola CBS 10092 draft sequencing and annotation.</title>
        <authorList>
            <person name="Solano-Gonzalez S."/>
            <person name="Caddick M.X."/>
            <person name="Darby A."/>
        </authorList>
    </citation>
    <scope>NUCLEOTIDE SEQUENCE [LARGE SCALE GENOMIC DNA]</scope>
    <source>
        <strain evidence="4 5">CBS 10092</strain>
    </source>
</reference>